<dbReference type="EMBL" id="CAJNYV010001479">
    <property type="protein sequence ID" value="CAF3424496.1"/>
    <property type="molecule type" value="Genomic_DNA"/>
</dbReference>
<gene>
    <name evidence="1" type="ORF">KIK155_LOCUS10256</name>
    <name evidence="2" type="ORF">TOA249_LOCUS18483</name>
</gene>
<name>A0A818BX54_9BILA</name>
<proteinExistence type="predicted"/>
<dbReference type="Proteomes" id="UP000663865">
    <property type="component" value="Unassembled WGS sequence"/>
</dbReference>
<reference evidence="1" key="1">
    <citation type="submission" date="2021-02" db="EMBL/GenBank/DDBJ databases">
        <authorList>
            <person name="Nowell W R."/>
        </authorList>
    </citation>
    <scope>NUCLEOTIDE SEQUENCE</scope>
</reference>
<sequence>MLLNGKVVFYKNQSDLTIELQVNQRLLLLSGTMIRYANDEEEIIIDSFHFILIDSPATYKLNSSSVVYIWTLEDEDLCLNITKFKINFPNENNRVDHLEPFYPLYLGVSTEFSPRRHSSSITRPIEHSNQLQFIPSEIGIQNEENIPMEYSL</sequence>
<evidence type="ECO:0000313" key="3">
    <source>
        <dbReference type="Proteomes" id="UP000663865"/>
    </source>
</evidence>
<evidence type="ECO:0000313" key="1">
    <source>
        <dbReference type="EMBL" id="CAF3424496.1"/>
    </source>
</evidence>
<evidence type="ECO:0000313" key="2">
    <source>
        <dbReference type="EMBL" id="CAF4724383.1"/>
    </source>
</evidence>
<protein>
    <submittedName>
        <fullName evidence="1">Uncharacterized protein</fullName>
    </submittedName>
</protein>
<dbReference type="EMBL" id="CAJOBS010001379">
    <property type="protein sequence ID" value="CAF4724383.1"/>
    <property type="molecule type" value="Genomic_DNA"/>
</dbReference>
<organism evidence="1 3">
    <name type="scientific">Rotaria socialis</name>
    <dbReference type="NCBI Taxonomy" id="392032"/>
    <lineage>
        <taxon>Eukaryota</taxon>
        <taxon>Metazoa</taxon>
        <taxon>Spiralia</taxon>
        <taxon>Gnathifera</taxon>
        <taxon>Rotifera</taxon>
        <taxon>Eurotatoria</taxon>
        <taxon>Bdelloidea</taxon>
        <taxon>Philodinida</taxon>
        <taxon>Philodinidae</taxon>
        <taxon>Rotaria</taxon>
    </lineage>
</organism>
<comment type="caution">
    <text evidence="1">The sequence shown here is derived from an EMBL/GenBank/DDBJ whole genome shotgun (WGS) entry which is preliminary data.</text>
</comment>
<dbReference type="Proteomes" id="UP000663838">
    <property type="component" value="Unassembled WGS sequence"/>
</dbReference>
<dbReference type="AlphaFoldDB" id="A0A818BX54"/>
<accession>A0A818BX54</accession>